<evidence type="ECO:0000256" key="2">
    <source>
        <dbReference type="ARBA" id="ARBA00022553"/>
    </source>
</evidence>
<name>A0A7Z1ATU5_9PSEU</name>
<dbReference type="InterPro" id="IPR042099">
    <property type="entry name" value="ANL_N_sf"/>
</dbReference>
<sequence>LSDLELLSDTEKHQLLHDWNNTGHQQRDEPLTQLFEAQVARTPDVNAVIYQDQVVTYRELNIRANRIAHRLIGLGVGPEQIVALAVPQSIDLIAALMGILKTGAAYLPIDVGFPADRIRFMIEDAGAMAVLTTTDAESALPDEPAHRVLLDDPASAAVTGTFPSVDPVDADRHRPITPADPTCVMYTSGSTGRPKGVALLSGALANLTFWNRARTPGRPGRRVAQFANITFDVSAEEILSALLHGKCLVVPPQEIRVDAARLVGWLAQHEVQDLFGPNLMLEELYRAANASGAVLPALRSISQGGELHVPREAAREFHARHPECRLYNRYGPTETHVCATTYPLPRDVSDWPSAPPIGRPVANTRVYVVDRFGKPTPIGVP</sequence>
<feature type="domain" description="AMP-dependent synthetase/ligase" evidence="3">
    <location>
        <begin position="35"/>
        <end position="381"/>
    </location>
</feature>
<comment type="caution">
    <text evidence="4">The sequence shown here is derived from an EMBL/GenBank/DDBJ whole genome shotgun (WGS) entry which is preliminary data.</text>
</comment>
<evidence type="ECO:0000313" key="5">
    <source>
        <dbReference type="Proteomes" id="UP000185696"/>
    </source>
</evidence>
<dbReference type="InterPro" id="IPR020845">
    <property type="entry name" value="AMP-binding_CS"/>
</dbReference>
<proteinExistence type="predicted"/>
<evidence type="ECO:0000259" key="3">
    <source>
        <dbReference type="Pfam" id="PF00501"/>
    </source>
</evidence>
<accession>A0A7Z1ATU5</accession>
<evidence type="ECO:0000313" key="4">
    <source>
        <dbReference type="EMBL" id="OLF04224.1"/>
    </source>
</evidence>
<dbReference type="Gene3D" id="3.40.50.12780">
    <property type="entry name" value="N-terminal domain of ligase-like"/>
    <property type="match status" value="1"/>
</dbReference>
<evidence type="ECO:0000256" key="1">
    <source>
        <dbReference type="ARBA" id="ARBA00022450"/>
    </source>
</evidence>
<dbReference type="FunFam" id="3.40.50.980:FF:000001">
    <property type="entry name" value="Non-ribosomal peptide synthetase"/>
    <property type="match status" value="1"/>
</dbReference>
<dbReference type="Proteomes" id="UP000185696">
    <property type="component" value="Unassembled WGS sequence"/>
</dbReference>
<feature type="non-terminal residue" evidence="4">
    <location>
        <position position="381"/>
    </location>
</feature>
<dbReference type="Pfam" id="PF00501">
    <property type="entry name" value="AMP-binding"/>
    <property type="match status" value="1"/>
</dbReference>
<reference evidence="4 5" key="1">
    <citation type="submission" date="2016-12" db="EMBL/GenBank/DDBJ databases">
        <title>The draft genome sequence of Actinophytocola xinjiangensis.</title>
        <authorList>
            <person name="Wang W."/>
            <person name="Yuan L."/>
        </authorList>
    </citation>
    <scope>NUCLEOTIDE SEQUENCE [LARGE SCALE GENOMIC DNA]</scope>
    <source>
        <strain evidence="4 5">CGMCC 4.4663</strain>
    </source>
</reference>
<dbReference type="RefSeq" id="WP_162293094.1">
    <property type="nucleotide sequence ID" value="NZ_MSIF01000062.1"/>
</dbReference>
<feature type="non-terminal residue" evidence="4">
    <location>
        <position position="1"/>
    </location>
</feature>
<dbReference type="PANTHER" id="PTHR44845:SF6">
    <property type="entry name" value="BETA-ALANINE-ACTIVATING ENZYME"/>
    <property type="match status" value="1"/>
</dbReference>
<organism evidence="4 5">
    <name type="scientific">Actinophytocola xinjiangensis</name>
    <dbReference type="NCBI Taxonomy" id="485602"/>
    <lineage>
        <taxon>Bacteria</taxon>
        <taxon>Bacillati</taxon>
        <taxon>Actinomycetota</taxon>
        <taxon>Actinomycetes</taxon>
        <taxon>Pseudonocardiales</taxon>
        <taxon>Pseudonocardiaceae</taxon>
    </lineage>
</organism>
<protein>
    <recommendedName>
        <fullName evidence="3">AMP-dependent synthetase/ligase domain-containing protein</fullName>
    </recommendedName>
</protein>
<keyword evidence="5" id="KW-1185">Reference proteome</keyword>
<keyword evidence="1" id="KW-0596">Phosphopantetheine</keyword>
<dbReference type="EMBL" id="MSIF01000062">
    <property type="protein sequence ID" value="OLF04224.1"/>
    <property type="molecule type" value="Genomic_DNA"/>
</dbReference>
<dbReference type="SUPFAM" id="SSF56801">
    <property type="entry name" value="Acetyl-CoA synthetase-like"/>
    <property type="match status" value="1"/>
</dbReference>
<gene>
    <name evidence="4" type="ORF">BLA60_41795</name>
</gene>
<keyword evidence="2" id="KW-0597">Phosphoprotein</keyword>
<dbReference type="PANTHER" id="PTHR44845">
    <property type="entry name" value="CARRIER DOMAIN-CONTAINING PROTEIN"/>
    <property type="match status" value="1"/>
</dbReference>
<dbReference type="PROSITE" id="PS00455">
    <property type="entry name" value="AMP_BINDING"/>
    <property type="match status" value="1"/>
</dbReference>
<dbReference type="InterPro" id="IPR000873">
    <property type="entry name" value="AMP-dep_synth/lig_dom"/>
</dbReference>
<dbReference type="AlphaFoldDB" id="A0A7Z1ATU5"/>